<evidence type="ECO:0000313" key="3">
    <source>
        <dbReference type="Proteomes" id="UP000286921"/>
    </source>
</evidence>
<keyword evidence="2" id="KW-0695">RNA-directed DNA polymerase</keyword>
<dbReference type="InterPro" id="IPR036397">
    <property type="entry name" value="RNaseH_sf"/>
</dbReference>
<protein>
    <submittedName>
        <fullName evidence="2">Probable RNA-directed DNA polymerase from transposon X-element</fullName>
    </submittedName>
</protein>
<proteinExistence type="predicted"/>
<name>A0A401L2R8_ASPAW</name>
<dbReference type="SUPFAM" id="SSF56672">
    <property type="entry name" value="DNA/RNA polymerases"/>
    <property type="match status" value="1"/>
</dbReference>
<dbReference type="Pfam" id="PF00078">
    <property type="entry name" value="RVT_1"/>
    <property type="match status" value="1"/>
</dbReference>
<gene>
    <name evidence="2" type="ORF">AAWM_08694</name>
</gene>
<dbReference type="PANTHER" id="PTHR33481">
    <property type="entry name" value="REVERSE TRANSCRIPTASE"/>
    <property type="match status" value="1"/>
</dbReference>
<keyword evidence="2" id="KW-0548">Nucleotidyltransferase</keyword>
<keyword evidence="2" id="KW-0808">Transferase</keyword>
<dbReference type="CDD" id="cd01650">
    <property type="entry name" value="RT_nLTR_like"/>
    <property type="match status" value="1"/>
</dbReference>
<dbReference type="Gene3D" id="3.30.420.10">
    <property type="entry name" value="Ribonuclease H-like superfamily/Ribonuclease H"/>
    <property type="match status" value="1"/>
</dbReference>
<dbReference type="AlphaFoldDB" id="A0A401L2R8"/>
<reference evidence="2 3" key="1">
    <citation type="submission" date="2016-09" db="EMBL/GenBank/DDBJ databases">
        <title>Aspergillus awamori IFM 58123T.</title>
        <authorList>
            <person name="Kusuya Y."/>
            <person name="Shimizu M."/>
            <person name="Takahashi H."/>
            <person name="Yaguchi T."/>
        </authorList>
    </citation>
    <scope>NUCLEOTIDE SEQUENCE [LARGE SCALE GENOMIC DNA]</scope>
    <source>
        <strain evidence="2 3">IFM 58123</strain>
    </source>
</reference>
<dbReference type="EMBL" id="BDHI01000022">
    <property type="protein sequence ID" value="GCB25809.1"/>
    <property type="molecule type" value="Genomic_DNA"/>
</dbReference>
<dbReference type="PROSITE" id="PS50878">
    <property type="entry name" value="RT_POL"/>
    <property type="match status" value="1"/>
</dbReference>
<keyword evidence="3" id="KW-1185">Reference proteome</keyword>
<evidence type="ECO:0000313" key="2">
    <source>
        <dbReference type="EMBL" id="GCB25809.1"/>
    </source>
</evidence>
<comment type="caution">
    <text evidence="2">The sequence shown here is derived from an EMBL/GenBank/DDBJ whole genome shotgun (WGS) entry which is preliminary data.</text>
</comment>
<accession>A0A401L2R8</accession>
<dbReference type="Proteomes" id="UP000286921">
    <property type="component" value="Unassembled WGS sequence"/>
</dbReference>
<dbReference type="InterPro" id="IPR043502">
    <property type="entry name" value="DNA/RNA_pol_sf"/>
</dbReference>
<feature type="domain" description="Reverse transcriptase" evidence="1">
    <location>
        <begin position="2"/>
        <end position="232"/>
    </location>
</feature>
<sequence length="505" mass="56396">MRASGYTTVPNTFRESITVTLRKPGKSDYGQVKSYRPVALLNTLAHGRTKGVSTEQAVHVLLERIQTTWKLMPSHVASVLFLDVSGAFDHVSHIRLLHNLRKRKIDRDTVGWIASFLGNRTTTVRMGDIESDPYTVTVGIPQGSPLSPILYLFYNADLLEAAADSDIKTKLERAHQRAEEWARTHGSKFSPAKYQLMHFTRSRTKIDVVQTMRVAGAEIKPAKTVTYLGITLDPALRWEDQVKQVKRKATSFLKPLTTLAGSTWGAGLIQLRRIYQSVIIPALLYGCSAWHVLKPDGEHQQTRLRSLNKIHTRAMLAIAGAYRTTATAALNIETYQLPMQWLLETHMLGSLLRIATSRARDQVRSARGGETMGQGRIRPDWRCWEWSPLQRIDELAIRRLGRTSFGNLQCIQPYITAPYWTPPDVTIDACAEQAIAEHDTTAGQSQSVVAVYTDGSGINGKIGAAAVCPRYQETRATYMGDQSETTVYAAELQGIFLASIIIIRH</sequence>
<organism evidence="2 3">
    <name type="scientific">Aspergillus awamori</name>
    <name type="common">Black koji mold</name>
    <dbReference type="NCBI Taxonomy" id="105351"/>
    <lineage>
        <taxon>Eukaryota</taxon>
        <taxon>Fungi</taxon>
        <taxon>Dikarya</taxon>
        <taxon>Ascomycota</taxon>
        <taxon>Pezizomycotina</taxon>
        <taxon>Eurotiomycetes</taxon>
        <taxon>Eurotiomycetidae</taxon>
        <taxon>Eurotiales</taxon>
        <taxon>Aspergillaceae</taxon>
        <taxon>Aspergillus</taxon>
    </lineage>
</organism>
<evidence type="ECO:0000259" key="1">
    <source>
        <dbReference type="PROSITE" id="PS50878"/>
    </source>
</evidence>
<dbReference type="InterPro" id="IPR000477">
    <property type="entry name" value="RT_dom"/>
</dbReference>
<dbReference type="STRING" id="105351.A0A401L2R8"/>
<dbReference type="GO" id="GO:0003964">
    <property type="term" value="F:RNA-directed DNA polymerase activity"/>
    <property type="evidence" value="ECO:0007669"/>
    <property type="project" value="UniProtKB-KW"/>
</dbReference>
<dbReference type="GO" id="GO:0003676">
    <property type="term" value="F:nucleic acid binding"/>
    <property type="evidence" value="ECO:0007669"/>
    <property type="project" value="InterPro"/>
</dbReference>
<dbReference type="PANTHER" id="PTHR33481:SF1">
    <property type="entry name" value="ENDONUCLEASE_EXONUCLEASE_PHOSPHATASE DOMAIN-CONTAINING PROTEIN-RELATED"/>
    <property type="match status" value="1"/>
</dbReference>